<organism evidence="2 3">
    <name type="scientific">Vitis vinifera</name>
    <name type="common">Grape</name>
    <dbReference type="NCBI Taxonomy" id="29760"/>
    <lineage>
        <taxon>Eukaryota</taxon>
        <taxon>Viridiplantae</taxon>
        <taxon>Streptophyta</taxon>
        <taxon>Embryophyta</taxon>
        <taxon>Tracheophyta</taxon>
        <taxon>Spermatophyta</taxon>
        <taxon>Magnoliopsida</taxon>
        <taxon>eudicotyledons</taxon>
        <taxon>Gunneridae</taxon>
        <taxon>Pentapetalae</taxon>
        <taxon>rosids</taxon>
        <taxon>Vitales</taxon>
        <taxon>Vitaceae</taxon>
        <taxon>Viteae</taxon>
        <taxon>Vitis</taxon>
    </lineage>
</organism>
<keyword evidence="1" id="KW-0812">Transmembrane</keyword>
<keyword evidence="1" id="KW-1133">Transmembrane helix</keyword>
<accession>D7TUF0</accession>
<evidence type="ECO:0000256" key="1">
    <source>
        <dbReference type="SAM" id="Phobius"/>
    </source>
</evidence>
<feature type="transmembrane region" description="Helical" evidence="1">
    <location>
        <begin position="39"/>
        <end position="58"/>
    </location>
</feature>
<sequence length="67" mass="7812">MCSSWGVVMKMKSIPEGFPFDSAIEENSQPMEADKEFHVIFWNYFIIGTLFYLSVLKLKMNKESGRK</sequence>
<keyword evidence="1" id="KW-0472">Membrane</keyword>
<protein>
    <submittedName>
        <fullName evidence="2">Uncharacterized protein</fullName>
    </submittedName>
</protein>
<dbReference type="PaxDb" id="29760-VIT_03s0017g02030.t01"/>
<name>D7TUF0_VITVI</name>
<evidence type="ECO:0000313" key="3">
    <source>
        <dbReference type="Proteomes" id="UP000009183"/>
    </source>
</evidence>
<proteinExistence type="predicted"/>
<dbReference type="InParanoid" id="D7TUF0"/>
<dbReference type="AlphaFoldDB" id="D7TUF0"/>
<dbReference type="EMBL" id="FN596248">
    <property type="protein sequence ID" value="CBI34125.3"/>
    <property type="molecule type" value="Genomic_DNA"/>
</dbReference>
<reference evidence="3" key="1">
    <citation type="journal article" date="2007" name="Nature">
        <title>The grapevine genome sequence suggests ancestral hexaploidization in major angiosperm phyla.</title>
        <authorList>
            <consortium name="The French-Italian Public Consortium for Grapevine Genome Characterization."/>
            <person name="Jaillon O."/>
            <person name="Aury J.-M."/>
            <person name="Noel B."/>
            <person name="Policriti A."/>
            <person name="Clepet C."/>
            <person name="Casagrande A."/>
            <person name="Choisne N."/>
            <person name="Aubourg S."/>
            <person name="Vitulo N."/>
            <person name="Jubin C."/>
            <person name="Vezzi A."/>
            <person name="Legeai F."/>
            <person name="Hugueney P."/>
            <person name="Dasilva C."/>
            <person name="Horner D."/>
            <person name="Mica E."/>
            <person name="Jublot D."/>
            <person name="Poulain J."/>
            <person name="Bruyere C."/>
            <person name="Billault A."/>
            <person name="Segurens B."/>
            <person name="Gouyvenoux M."/>
            <person name="Ugarte E."/>
            <person name="Cattonaro F."/>
            <person name="Anthouard V."/>
            <person name="Vico V."/>
            <person name="Del Fabbro C."/>
            <person name="Alaux M."/>
            <person name="Di Gaspero G."/>
            <person name="Dumas V."/>
            <person name="Felice N."/>
            <person name="Paillard S."/>
            <person name="Juman I."/>
            <person name="Moroldo M."/>
            <person name="Scalabrin S."/>
            <person name="Canaguier A."/>
            <person name="Le Clainche I."/>
            <person name="Malacrida G."/>
            <person name="Durand E."/>
            <person name="Pesole G."/>
            <person name="Laucou V."/>
            <person name="Chatelet P."/>
            <person name="Merdinoglu D."/>
            <person name="Delledonne M."/>
            <person name="Pezzotti M."/>
            <person name="Lecharny A."/>
            <person name="Scarpelli C."/>
            <person name="Artiguenave F."/>
            <person name="Pe M.E."/>
            <person name="Valle G."/>
            <person name="Morgante M."/>
            <person name="Caboche M."/>
            <person name="Adam-Blondon A.-F."/>
            <person name="Weissenbach J."/>
            <person name="Quetier F."/>
            <person name="Wincker P."/>
        </authorList>
    </citation>
    <scope>NUCLEOTIDE SEQUENCE [LARGE SCALE GENOMIC DNA]</scope>
    <source>
        <strain evidence="3">cv. Pinot noir / PN40024</strain>
    </source>
</reference>
<dbReference type="Proteomes" id="UP000009183">
    <property type="component" value="Chromosome 3"/>
</dbReference>
<gene>
    <name evidence="2" type="ordered locus">VIT_03s0017g02030</name>
</gene>
<keyword evidence="3" id="KW-1185">Reference proteome</keyword>
<evidence type="ECO:0000313" key="2">
    <source>
        <dbReference type="EMBL" id="CBI34125.3"/>
    </source>
</evidence>
<dbReference type="HOGENOM" id="CLU_2817684_0_0_1"/>